<dbReference type="AlphaFoldDB" id="A0A6B0UEP8"/>
<feature type="chain" id="PRO_5025662117" evidence="1">
    <location>
        <begin position="27"/>
        <end position="99"/>
    </location>
</feature>
<proteinExistence type="predicted"/>
<evidence type="ECO:0000313" key="2">
    <source>
        <dbReference type="EMBL" id="MXU87950.1"/>
    </source>
</evidence>
<keyword evidence="1" id="KW-0732">Signal</keyword>
<protein>
    <submittedName>
        <fullName evidence="2">Putative secreted protein</fullName>
    </submittedName>
</protein>
<dbReference type="EMBL" id="GIFC01005867">
    <property type="protein sequence ID" value="MXU87950.1"/>
    <property type="molecule type" value="Transcribed_RNA"/>
</dbReference>
<name>A0A6B0UEP8_IXORI</name>
<organism evidence="2">
    <name type="scientific">Ixodes ricinus</name>
    <name type="common">Common tick</name>
    <name type="synonym">Acarus ricinus</name>
    <dbReference type="NCBI Taxonomy" id="34613"/>
    <lineage>
        <taxon>Eukaryota</taxon>
        <taxon>Metazoa</taxon>
        <taxon>Ecdysozoa</taxon>
        <taxon>Arthropoda</taxon>
        <taxon>Chelicerata</taxon>
        <taxon>Arachnida</taxon>
        <taxon>Acari</taxon>
        <taxon>Parasitiformes</taxon>
        <taxon>Ixodida</taxon>
        <taxon>Ixodoidea</taxon>
        <taxon>Ixodidae</taxon>
        <taxon>Ixodinae</taxon>
        <taxon>Ixodes</taxon>
    </lineage>
</organism>
<reference evidence="2" key="1">
    <citation type="submission" date="2019-12" db="EMBL/GenBank/DDBJ databases">
        <title>An insight into the sialome of adult female Ixodes ricinus ticks feeding for 6 days.</title>
        <authorList>
            <person name="Perner J."/>
            <person name="Ribeiro J.M.C."/>
        </authorList>
    </citation>
    <scope>NUCLEOTIDE SEQUENCE</scope>
    <source>
        <strain evidence="2">Semi-engorged</strain>
        <tissue evidence="2">Salivary glands</tissue>
    </source>
</reference>
<feature type="signal peptide" evidence="1">
    <location>
        <begin position="1"/>
        <end position="26"/>
    </location>
</feature>
<evidence type="ECO:0000256" key="1">
    <source>
        <dbReference type="SAM" id="SignalP"/>
    </source>
</evidence>
<accession>A0A6B0UEP8</accession>
<sequence length="99" mass="10888">MGSVRLRTALLLLRFAVDAPLRCSAGKAPFCSRGMASSIRLSGKCPEHTMVESQPPKRSLPITRPHLLLSLRFLGNWNSDTPSALRAPHLKKHSTSSLR</sequence>